<dbReference type="PROSITE" id="PS00101">
    <property type="entry name" value="HEXAPEP_TRANSFERASES"/>
    <property type="match status" value="1"/>
</dbReference>
<reference evidence="4 5" key="1">
    <citation type="journal article" date="2017" name="Curr. Biol.">
        <title>The Evolution of Venom by Co-option of Single-Copy Genes.</title>
        <authorList>
            <person name="Martinson E.O."/>
            <person name="Mrinalini"/>
            <person name="Kelkar Y.D."/>
            <person name="Chang C.H."/>
            <person name="Werren J.H."/>
        </authorList>
    </citation>
    <scope>NUCLEOTIDE SEQUENCE [LARGE SCALE GENOMIC DNA]</scope>
    <source>
        <strain evidence="4 5">Alberta</strain>
        <tissue evidence="4">Whole body</tissue>
    </source>
</reference>
<dbReference type="Pfam" id="PF00483">
    <property type="entry name" value="NTP_transferase"/>
    <property type="match status" value="1"/>
</dbReference>
<protein>
    <submittedName>
        <fullName evidence="4">Uncharacterized protein</fullName>
    </submittedName>
</protein>
<accession>A0A232F073</accession>
<organism evidence="4 5">
    <name type="scientific">Trichomalopsis sarcophagae</name>
    <dbReference type="NCBI Taxonomy" id="543379"/>
    <lineage>
        <taxon>Eukaryota</taxon>
        <taxon>Metazoa</taxon>
        <taxon>Ecdysozoa</taxon>
        <taxon>Arthropoda</taxon>
        <taxon>Hexapoda</taxon>
        <taxon>Insecta</taxon>
        <taxon>Pterygota</taxon>
        <taxon>Neoptera</taxon>
        <taxon>Endopterygota</taxon>
        <taxon>Hymenoptera</taxon>
        <taxon>Apocrita</taxon>
        <taxon>Proctotrupomorpha</taxon>
        <taxon>Chalcidoidea</taxon>
        <taxon>Pteromalidae</taxon>
        <taxon>Pteromalinae</taxon>
        <taxon>Trichomalopsis</taxon>
    </lineage>
</organism>
<evidence type="ECO:0000313" key="5">
    <source>
        <dbReference type="Proteomes" id="UP000215335"/>
    </source>
</evidence>
<feature type="domain" description="Mannose-1-phosphate guanyltransferase C-terminal" evidence="3">
    <location>
        <begin position="280"/>
        <end position="416"/>
    </location>
</feature>
<sequence>MKAVILIGGPSKGTRFRPLSLDIPKPLFPIAGLPMIQHHVEACKKVACVSEVLIIGSYNAADIQPFADEMSRNNGLVIRYLQEFTPLGTAGAMYHFRDQIRVGGEDSFFVFNGDVCADFPLEELLQFHKSKKCLMTIMATEATREQSLNYGCLVLNNEGCVAHYVEKPSTFVSTLISCGVYVASNDIFQTMSDVFYSNQPQEKQTITNGYGKDSAYISLEQHIMAKLIKSEKLFALPVKNWWSQVKTAGSAIYVNRHYLALYRQHKPERLASASNSKCQIIDDVYIDPSASIHPTAVLGPNVSIGANVTIGAGVRIRETIVMENSTIQAHSIVLYSIVGKDSLVGEWARVEGTPCDPNPDKPFAKMENQPLFNIYGQLNPSATILGSSVSLASEKILLNSIILPHKELTRDFKNEIVL</sequence>
<dbReference type="AlphaFoldDB" id="A0A232F073"/>
<feature type="domain" description="Nucleotidyl transferase" evidence="2">
    <location>
        <begin position="2"/>
        <end position="208"/>
    </location>
</feature>
<dbReference type="SUPFAM" id="SSF53448">
    <property type="entry name" value="Nucleotide-diphospho-sugar transferases"/>
    <property type="match status" value="1"/>
</dbReference>
<dbReference type="Proteomes" id="UP000215335">
    <property type="component" value="Unassembled WGS sequence"/>
</dbReference>
<dbReference type="STRING" id="543379.A0A232F073"/>
<dbReference type="Gene3D" id="3.90.550.10">
    <property type="entry name" value="Spore Coat Polysaccharide Biosynthesis Protein SpsA, Chain A"/>
    <property type="match status" value="1"/>
</dbReference>
<dbReference type="InterPro" id="IPR018357">
    <property type="entry name" value="Hexapep_transf_CS"/>
</dbReference>
<dbReference type="OrthoDB" id="285674at2759"/>
<evidence type="ECO:0000313" key="4">
    <source>
        <dbReference type="EMBL" id="OXU24025.1"/>
    </source>
</evidence>
<dbReference type="EMBL" id="NNAY01001423">
    <property type="protein sequence ID" value="OXU24025.1"/>
    <property type="molecule type" value="Genomic_DNA"/>
</dbReference>
<dbReference type="GO" id="GO:0016740">
    <property type="term" value="F:transferase activity"/>
    <property type="evidence" value="ECO:0007669"/>
    <property type="project" value="InterPro"/>
</dbReference>
<name>A0A232F073_9HYME</name>
<comment type="similarity">
    <text evidence="1">Belongs to the transferase hexapeptide repeat family.</text>
</comment>
<evidence type="ECO:0000259" key="3">
    <source>
        <dbReference type="Pfam" id="PF25087"/>
    </source>
</evidence>
<dbReference type="Pfam" id="PF25087">
    <property type="entry name" value="GMPPB_C"/>
    <property type="match status" value="1"/>
</dbReference>
<proteinExistence type="inferred from homology"/>
<dbReference type="InterPro" id="IPR005835">
    <property type="entry name" value="NTP_transferase_dom"/>
</dbReference>
<dbReference type="InterPro" id="IPR029044">
    <property type="entry name" value="Nucleotide-diphossugar_trans"/>
</dbReference>
<dbReference type="Gene3D" id="2.160.10.10">
    <property type="entry name" value="Hexapeptide repeat proteins"/>
    <property type="match status" value="1"/>
</dbReference>
<dbReference type="CDD" id="cd06428">
    <property type="entry name" value="M1P_guanylylT_A_like_N"/>
    <property type="match status" value="1"/>
</dbReference>
<evidence type="ECO:0000256" key="1">
    <source>
        <dbReference type="ARBA" id="ARBA00007274"/>
    </source>
</evidence>
<dbReference type="InterPro" id="IPR056729">
    <property type="entry name" value="GMPPB_C"/>
</dbReference>
<comment type="caution">
    <text evidence="4">The sequence shown here is derived from an EMBL/GenBank/DDBJ whole genome shotgun (WGS) entry which is preliminary data.</text>
</comment>
<gene>
    <name evidence="4" type="ORF">TSAR_010024</name>
</gene>
<keyword evidence="5" id="KW-1185">Reference proteome</keyword>
<evidence type="ECO:0000259" key="2">
    <source>
        <dbReference type="Pfam" id="PF00483"/>
    </source>
</evidence>
<dbReference type="PANTHER" id="PTHR22572">
    <property type="entry name" value="SUGAR-1-PHOSPHATE GUANYL TRANSFERASE"/>
    <property type="match status" value="1"/>
</dbReference>
<dbReference type="InterPro" id="IPR050486">
    <property type="entry name" value="Mannose-1P_guanyltransferase"/>
</dbReference>